<evidence type="ECO:0000256" key="1">
    <source>
        <dbReference type="SAM" id="MobiDB-lite"/>
    </source>
</evidence>
<evidence type="ECO:0000259" key="3">
    <source>
        <dbReference type="Pfam" id="PF02225"/>
    </source>
</evidence>
<dbReference type="Gene3D" id="3.40.630.10">
    <property type="entry name" value="Zn peptidases"/>
    <property type="match status" value="2"/>
</dbReference>
<feature type="domain" description="PA" evidence="3">
    <location>
        <begin position="174"/>
        <end position="255"/>
    </location>
</feature>
<dbReference type="PANTHER" id="PTHR12147:SF26">
    <property type="entry name" value="PEPTIDASE M28 DOMAIN-CONTAINING PROTEIN"/>
    <property type="match status" value="1"/>
</dbReference>
<dbReference type="Gene3D" id="3.50.30.30">
    <property type="match status" value="1"/>
</dbReference>
<proteinExistence type="predicted"/>
<evidence type="ECO:0000256" key="2">
    <source>
        <dbReference type="SAM" id="SignalP"/>
    </source>
</evidence>
<dbReference type="RefSeq" id="WP_300959636.1">
    <property type="nucleotide sequence ID" value="NZ_JAUHJR010000002.1"/>
</dbReference>
<evidence type="ECO:0000313" key="6">
    <source>
        <dbReference type="Proteomes" id="UP001168537"/>
    </source>
</evidence>
<dbReference type="SUPFAM" id="SSF52025">
    <property type="entry name" value="PA domain"/>
    <property type="match status" value="1"/>
</dbReference>
<gene>
    <name evidence="5" type="ORF">QWY29_05225</name>
</gene>
<organism evidence="5 6">
    <name type="scientific">Nocardioides abyssi</name>
    <dbReference type="NCBI Taxonomy" id="3058370"/>
    <lineage>
        <taxon>Bacteria</taxon>
        <taxon>Bacillati</taxon>
        <taxon>Actinomycetota</taxon>
        <taxon>Actinomycetes</taxon>
        <taxon>Propionibacteriales</taxon>
        <taxon>Nocardioidaceae</taxon>
        <taxon>Nocardioides</taxon>
    </lineage>
</organism>
<dbReference type="Proteomes" id="UP001168537">
    <property type="component" value="Unassembled WGS sequence"/>
</dbReference>
<dbReference type="InterPro" id="IPR003137">
    <property type="entry name" value="PA_domain"/>
</dbReference>
<evidence type="ECO:0000313" key="5">
    <source>
        <dbReference type="EMBL" id="MDN4160747.1"/>
    </source>
</evidence>
<dbReference type="InterPro" id="IPR045175">
    <property type="entry name" value="M28_fam"/>
</dbReference>
<dbReference type="Pfam" id="PF02225">
    <property type="entry name" value="PA"/>
    <property type="match status" value="1"/>
</dbReference>
<feature type="chain" id="PRO_5045565694" evidence="2">
    <location>
        <begin position="36"/>
        <end position="541"/>
    </location>
</feature>
<keyword evidence="2" id="KW-0732">Signal</keyword>
<sequence>MSKNRIPRPVTGTLAGLAGAAVLVAATLPGTTATAAPAPTTAQAPAQAAAKATPAKQVKALVSSVNGPGVRKHLVALERIGDKHGSRASGTPGYRASKNYVVDQLRKAGYHPQVQSFDFAFFQVTAPPVLERTTPDPTTFVEGTDFDILEYSGSGDVTATVEGVDLALDDIENSTSGCEAEDFAGFTAGNIALVRRGTCDFAVKVVNAQDAGAAAVILMNQGNGEDRSGPYLGTLGGPVGTVPAVTTSFAVGSELDGDTVRVATSTESETRTTWNVTAQTQRGRQGNVVMAGAHLDSVVEGNGINDNGSGSAALLHVAEKLAKKIKAPKNQVRFAWWGAEESGLLGAEHYVGELAAENPRALRDIALYLNFDMVGSPNYALFVYDGDNSAFPAGDDAAEAPKGSDQIEKAFRQFFRSRGLATRPTAFDGRSDYGPFIAEGIPAGGLFTGAEGIKTKSEAKLFGGEAGAAYDGCYHQACDDLSNVNMKAVRVNTKAIASLVGTYAFSTKTVNGRATGHDKRNATTPLAHDHGHRGATVTATR</sequence>
<comment type="caution">
    <text evidence="5">The sequence shown here is derived from an EMBL/GenBank/DDBJ whole genome shotgun (WGS) entry which is preliminary data.</text>
</comment>
<dbReference type="InterPro" id="IPR007484">
    <property type="entry name" value="Peptidase_M28"/>
</dbReference>
<keyword evidence="6" id="KW-1185">Reference proteome</keyword>
<dbReference type="PANTHER" id="PTHR12147">
    <property type="entry name" value="METALLOPEPTIDASE M28 FAMILY MEMBER"/>
    <property type="match status" value="1"/>
</dbReference>
<feature type="signal peptide" evidence="2">
    <location>
        <begin position="1"/>
        <end position="35"/>
    </location>
</feature>
<dbReference type="SUPFAM" id="SSF53187">
    <property type="entry name" value="Zn-dependent exopeptidases"/>
    <property type="match status" value="1"/>
</dbReference>
<evidence type="ECO:0000259" key="4">
    <source>
        <dbReference type="Pfam" id="PF04389"/>
    </source>
</evidence>
<accession>A0ABT8ERG9</accession>
<dbReference type="Pfam" id="PF04389">
    <property type="entry name" value="Peptidase_M28"/>
    <property type="match status" value="1"/>
</dbReference>
<protein>
    <submittedName>
        <fullName evidence="5">M20/M25/M40 family metallo-hydrolase</fullName>
    </submittedName>
</protein>
<reference evidence="5" key="1">
    <citation type="submission" date="2023-06" db="EMBL/GenBank/DDBJ databases">
        <title>Draft genome sequence of Nocardioides sp. SOB72.</title>
        <authorList>
            <person name="Zhang G."/>
        </authorList>
    </citation>
    <scope>NUCLEOTIDE SEQUENCE</scope>
    <source>
        <strain evidence="5">SOB72</strain>
    </source>
</reference>
<feature type="region of interest" description="Disordered" evidence="1">
    <location>
        <begin position="512"/>
        <end position="541"/>
    </location>
</feature>
<dbReference type="EMBL" id="JAUHJR010000002">
    <property type="protein sequence ID" value="MDN4160747.1"/>
    <property type="molecule type" value="Genomic_DNA"/>
</dbReference>
<name>A0ABT8ERG9_9ACTN</name>
<feature type="domain" description="Peptidase M28" evidence="4">
    <location>
        <begin position="275"/>
        <end position="499"/>
    </location>
</feature>
<dbReference type="InterPro" id="IPR046450">
    <property type="entry name" value="PA_dom_sf"/>
</dbReference>